<name>A0AAU9QIJ8_9VIBR</name>
<evidence type="ECO:0000256" key="1">
    <source>
        <dbReference type="SAM" id="SignalP"/>
    </source>
</evidence>
<feature type="chain" id="PRO_5043942078" evidence="1">
    <location>
        <begin position="18"/>
        <end position="169"/>
    </location>
</feature>
<gene>
    <name evidence="2" type="ORF">THF1A12_130119</name>
</gene>
<organism evidence="2 3">
    <name type="scientific">Vibrio jasicida</name>
    <dbReference type="NCBI Taxonomy" id="766224"/>
    <lineage>
        <taxon>Bacteria</taxon>
        <taxon>Pseudomonadati</taxon>
        <taxon>Pseudomonadota</taxon>
        <taxon>Gammaproteobacteria</taxon>
        <taxon>Vibrionales</taxon>
        <taxon>Vibrionaceae</taxon>
        <taxon>Vibrio</taxon>
    </lineage>
</organism>
<reference evidence="2" key="1">
    <citation type="submission" date="2022-01" db="EMBL/GenBank/DDBJ databases">
        <authorList>
            <person name="Lagorce A."/>
        </authorList>
    </citation>
    <scope>NUCLEOTIDE SEQUENCE</scope>
    <source>
        <strain evidence="2">Th15_F1_A12</strain>
    </source>
</reference>
<keyword evidence="1" id="KW-0732">Signal</keyword>
<comment type="caution">
    <text evidence="2">The sequence shown here is derived from an EMBL/GenBank/DDBJ whole genome shotgun (WGS) entry which is preliminary data.</text>
</comment>
<protein>
    <submittedName>
        <fullName evidence="2">Uncharacterized protein</fullName>
    </submittedName>
</protein>
<accession>A0AAU9QIJ8</accession>
<dbReference type="Proteomes" id="UP001295462">
    <property type="component" value="Unassembled WGS sequence"/>
</dbReference>
<sequence length="169" mass="19223">MKKIIILFLLYPSFALSSNSVTKVLPLSAEIQNEKFFSYRIKEFKFKQPRLQVEVDRSTGELKSIETKLIVTTDVPSSFSAGYKISTNVLVSECFDNKGNSTKADFAEHTLDGEVLSVGKEIRLNDFFTNRDTLWVEKNFQIDFDNDLQVDVEDERCSGKVTLSIGLDF</sequence>
<dbReference type="EMBL" id="CAKMUD010000035">
    <property type="protein sequence ID" value="CAH1575653.1"/>
    <property type="molecule type" value="Genomic_DNA"/>
</dbReference>
<evidence type="ECO:0000313" key="3">
    <source>
        <dbReference type="Proteomes" id="UP001295462"/>
    </source>
</evidence>
<dbReference type="RefSeq" id="WP_039975724.1">
    <property type="nucleotide sequence ID" value="NZ_CAKMTZ010000046.1"/>
</dbReference>
<evidence type="ECO:0000313" key="2">
    <source>
        <dbReference type="EMBL" id="CAH1575653.1"/>
    </source>
</evidence>
<proteinExistence type="predicted"/>
<feature type="signal peptide" evidence="1">
    <location>
        <begin position="1"/>
        <end position="17"/>
    </location>
</feature>
<dbReference type="AlphaFoldDB" id="A0AAU9QIJ8"/>